<name>A0A0F6H517_LEPIR</name>
<sequence length="40" mass="4929">MLQYNGNRSRINFSTTLLIFTKYVYMSSFHKKLFWKYSTL</sequence>
<protein>
    <submittedName>
        <fullName evidence="1">Uncharacterized protein</fullName>
    </submittedName>
</protein>
<reference evidence="1 2" key="1">
    <citation type="submission" date="2012-09" db="EMBL/GenBank/DDBJ databases">
        <authorList>
            <person name="Harkins D.M."/>
            <person name="Durkin A.S."/>
            <person name="Brinkac L.M."/>
            <person name="Selengut J.D."/>
            <person name="Sanka R."/>
            <person name="DePew J."/>
            <person name="Purushe J."/>
            <person name="Chanthongthip A."/>
            <person name="Lattana O."/>
            <person name="Phetsouvanh R."/>
            <person name="Newton P.N."/>
            <person name="Vinetz J.M."/>
            <person name="Sutton G.G."/>
            <person name="Nelson W.C."/>
            <person name="Fouts D.E."/>
        </authorList>
    </citation>
    <scope>NUCLEOTIDE SEQUENCE [LARGE SCALE GENOMIC DNA]</scope>
    <source>
        <strain evidence="1 2">UI 12621</strain>
    </source>
</reference>
<comment type="caution">
    <text evidence="1">The sequence shown here is derived from an EMBL/GenBank/DDBJ whole genome shotgun (WGS) entry which is preliminary data.</text>
</comment>
<organism evidence="1 2">
    <name type="scientific">Leptospira interrogans str. UI 12621</name>
    <dbReference type="NCBI Taxonomy" id="1049937"/>
    <lineage>
        <taxon>Bacteria</taxon>
        <taxon>Pseudomonadati</taxon>
        <taxon>Spirochaetota</taxon>
        <taxon>Spirochaetia</taxon>
        <taxon>Leptospirales</taxon>
        <taxon>Leptospiraceae</taxon>
        <taxon>Leptospira</taxon>
    </lineage>
</organism>
<dbReference type="Proteomes" id="UP000006324">
    <property type="component" value="Unassembled WGS sequence"/>
</dbReference>
<dbReference type="EMBL" id="AHNQ02000050">
    <property type="protein sequence ID" value="EKO23305.1"/>
    <property type="molecule type" value="Genomic_DNA"/>
</dbReference>
<accession>A0A0F6H517</accession>
<evidence type="ECO:0000313" key="2">
    <source>
        <dbReference type="Proteomes" id="UP000006324"/>
    </source>
</evidence>
<dbReference type="AlphaFoldDB" id="A0A0F6H517"/>
<gene>
    <name evidence="1" type="ORF">LEP1GSC104_0125</name>
</gene>
<evidence type="ECO:0000313" key="1">
    <source>
        <dbReference type="EMBL" id="EKO23305.1"/>
    </source>
</evidence>
<proteinExistence type="predicted"/>